<gene>
    <name evidence="2" type="ORF">D0T11_05125</name>
</gene>
<organism evidence="2 3">
    <name type="scientific">Hymenobacter rubripertinctus</name>
    <dbReference type="NCBI Taxonomy" id="2029981"/>
    <lineage>
        <taxon>Bacteria</taxon>
        <taxon>Pseudomonadati</taxon>
        <taxon>Bacteroidota</taxon>
        <taxon>Cytophagia</taxon>
        <taxon>Cytophagales</taxon>
        <taxon>Hymenobacteraceae</taxon>
        <taxon>Hymenobacter</taxon>
    </lineage>
</organism>
<evidence type="ECO:0000313" key="3">
    <source>
        <dbReference type="Proteomes" id="UP000284250"/>
    </source>
</evidence>
<dbReference type="RefSeq" id="WP_119654711.1">
    <property type="nucleotide sequence ID" value="NZ_JBHUOI010000034.1"/>
</dbReference>
<feature type="region of interest" description="Disordered" evidence="1">
    <location>
        <begin position="106"/>
        <end position="154"/>
    </location>
</feature>
<dbReference type="AlphaFoldDB" id="A0A418R4Y5"/>
<dbReference type="Proteomes" id="UP000284250">
    <property type="component" value="Unassembled WGS sequence"/>
</dbReference>
<dbReference type="OrthoDB" id="886925at2"/>
<reference evidence="2 3" key="1">
    <citation type="submission" date="2019-01" db="EMBL/GenBank/DDBJ databases">
        <title>Hymenobacter humicola sp. nov., isolated from soils in Antarctica.</title>
        <authorList>
            <person name="Sedlacek I."/>
            <person name="Holochova P."/>
            <person name="Kralova S."/>
            <person name="Pantucek R."/>
            <person name="Stankova E."/>
            <person name="Vrbovska V."/>
            <person name="Kristofova L."/>
            <person name="Svec P."/>
            <person name="Busse H.-J."/>
        </authorList>
    </citation>
    <scope>NUCLEOTIDE SEQUENCE [LARGE SCALE GENOMIC DNA]</scope>
    <source>
        <strain evidence="2 3">CCM 8852</strain>
    </source>
</reference>
<feature type="compositionally biased region" description="Basic residues" evidence="1">
    <location>
        <begin position="142"/>
        <end position="154"/>
    </location>
</feature>
<feature type="compositionally biased region" description="Pro residues" evidence="1">
    <location>
        <begin position="128"/>
        <end position="138"/>
    </location>
</feature>
<comment type="caution">
    <text evidence="2">The sequence shown here is derived from an EMBL/GenBank/DDBJ whole genome shotgun (WGS) entry which is preliminary data.</text>
</comment>
<proteinExistence type="predicted"/>
<keyword evidence="3" id="KW-1185">Reference proteome</keyword>
<evidence type="ECO:0000256" key="1">
    <source>
        <dbReference type="SAM" id="MobiDB-lite"/>
    </source>
</evidence>
<name>A0A418R4Y5_9BACT</name>
<protein>
    <submittedName>
        <fullName evidence="2">Uncharacterized protein</fullName>
    </submittedName>
</protein>
<sequence>MMLFFPANQPYPRRPLPPAPYLTEEPREATTALEAAVRACPKTRLTGDHARPMPAQRHELAEALESGYLTHREAVWLEIWQYEFDANTMAAVLPPVQRILRYRQLSGGAPRPQPGGWFWPEAAAPAPAANPTPTPVVAPPARRGRPRKPRPSHD</sequence>
<accession>A0A418R4Y5</accession>
<dbReference type="EMBL" id="QYCN01000005">
    <property type="protein sequence ID" value="RIY12395.1"/>
    <property type="molecule type" value="Genomic_DNA"/>
</dbReference>
<evidence type="ECO:0000313" key="2">
    <source>
        <dbReference type="EMBL" id="RIY12395.1"/>
    </source>
</evidence>